<dbReference type="AlphaFoldDB" id="A0A4S4MNC8"/>
<keyword evidence="2" id="KW-1185">Reference proteome</keyword>
<evidence type="ECO:0000313" key="2">
    <source>
        <dbReference type="Proteomes" id="UP000308730"/>
    </source>
</evidence>
<dbReference type="OrthoDB" id="416834at2759"/>
<organism evidence="1 2">
    <name type="scientific">Antrodiella citrinella</name>
    <dbReference type="NCBI Taxonomy" id="2447956"/>
    <lineage>
        <taxon>Eukaryota</taxon>
        <taxon>Fungi</taxon>
        <taxon>Dikarya</taxon>
        <taxon>Basidiomycota</taxon>
        <taxon>Agaricomycotina</taxon>
        <taxon>Agaricomycetes</taxon>
        <taxon>Polyporales</taxon>
        <taxon>Steccherinaceae</taxon>
        <taxon>Antrodiella</taxon>
    </lineage>
</organism>
<name>A0A4S4MNC8_9APHY</name>
<proteinExistence type="predicted"/>
<sequence>MRYLRSLPADEVKSVGFLMPCHSTPWQAYLHRREWSDESHYWSLGCEPPLAGQNITDYKDQVAIFFAAPVTYLQTRFPPNVDSSFPPSARPFSVPGALIHKNDWSHEWPQYIVMFGALLREPGMQDYIRGKGYTIVWDEEYGWDGDNSRQGGVKVWKYDVS</sequence>
<protein>
    <recommendedName>
        <fullName evidence="3">Mannosyltransferase</fullName>
    </recommendedName>
</protein>
<dbReference type="Proteomes" id="UP000308730">
    <property type="component" value="Unassembled WGS sequence"/>
</dbReference>
<dbReference type="EMBL" id="SGPM01000247">
    <property type="protein sequence ID" value="THH27494.1"/>
    <property type="molecule type" value="Genomic_DNA"/>
</dbReference>
<evidence type="ECO:0008006" key="3">
    <source>
        <dbReference type="Google" id="ProtNLM"/>
    </source>
</evidence>
<comment type="caution">
    <text evidence="1">The sequence shown here is derived from an EMBL/GenBank/DDBJ whole genome shotgun (WGS) entry which is preliminary data.</text>
</comment>
<accession>A0A4S4MNC8</accession>
<evidence type="ECO:0000313" key="1">
    <source>
        <dbReference type="EMBL" id="THH27494.1"/>
    </source>
</evidence>
<gene>
    <name evidence="1" type="ORF">EUX98_g6681</name>
</gene>
<reference evidence="1 2" key="1">
    <citation type="submission" date="2019-02" db="EMBL/GenBank/DDBJ databases">
        <title>Genome sequencing of the rare red list fungi Antrodiella citrinella (Flaviporus citrinellus).</title>
        <authorList>
            <person name="Buettner E."/>
            <person name="Kellner H."/>
        </authorList>
    </citation>
    <scope>NUCLEOTIDE SEQUENCE [LARGE SCALE GENOMIC DNA]</scope>
    <source>
        <strain evidence="1 2">DSM 108506</strain>
    </source>
</reference>